<dbReference type="NCBIfam" id="TIGR02435">
    <property type="entry name" value="CobG"/>
    <property type="match status" value="1"/>
</dbReference>
<dbReference type="PANTHER" id="PTHR32439:SF9">
    <property type="entry name" value="BLR3264 PROTEIN"/>
    <property type="match status" value="1"/>
</dbReference>
<organism evidence="8 9">
    <name type="scientific">Rhizobium miluonense</name>
    <dbReference type="NCBI Taxonomy" id="411945"/>
    <lineage>
        <taxon>Bacteria</taxon>
        <taxon>Pseudomonadati</taxon>
        <taxon>Pseudomonadota</taxon>
        <taxon>Alphaproteobacteria</taxon>
        <taxon>Hyphomicrobiales</taxon>
        <taxon>Rhizobiaceae</taxon>
        <taxon>Rhizobium/Agrobacterium group</taxon>
        <taxon>Rhizobium</taxon>
    </lineage>
</organism>
<dbReference type="InterPro" id="IPR036136">
    <property type="entry name" value="Nit/Sulf_reduc_fer-like_dom_sf"/>
</dbReference>
<protein>
    <submittedName>
        <fullName evidence="8">Precorrin-3B synthase</fullName>
    </submittedName>
</protein>
<keyword evidence="9" id="KW-1185">Reference proteome</keyword>
<dbReference type="GO" id="GO:0016491">
    <property type="term" value="F:oxidoreductase activity"/>
    <property type="evidence" value="ECO:0007669"/>
    <property type="project" value="UniProtKB-KW"/>
</dbReference>
<dbReference type="InterPro" id="IPR012798">
    <property type="entry name" value="Cbl_synth_CobG-like"/>
</dbReference>
<dbReference type="SUPFAM" id="SSF56014">
    <property type="entry name" value="Nitrite and sulphite reductase 4Fe-4S domain-like"/>
    <property type="match status" value="2"/>
</dbReference>
<dbReference type="InterPro" id="IPR045854">
    <property type="entry name" value="NO2/SO3_Rdtase_4Fe4S_sf"/>
</dbReference>
<sequence>MKGSLMVATNGQTMDEPACFSQELAEGLVDASPSPAMVRGACPSLSEPMQTGDGLLVRLRPVTPGLTVAQFRALAAAAEKHGNGLIEITARGNLQLRGMILQSMEALAADIERAGIVVQNGVAIEIPPLSGLDPLEMASARSLAERLQETIDDLAPKPILAAKLAIIIDGGGQLALDGLSADIRLKATKPDDGAGCLWTLAIAGTDATATPLATLPRDEAIAGVVALLKRLSLLGPRARGRDLDPADLRGQFPDVTAHAQTTARPPTSPIGIISLGRNGRALGLRPSFGQIHAKDLARFLAVAEENGVSEIRTGPEHSMLLLGLAADELERVRTVAASCGFQTRSDDPANHIIPCSGAGACASAHYATKQAALDCVALAPELLDGSFELHLSGCPKGCAHPAPTALAVVGIPTGHGIVLDGSASAEPTVHIGKENLKSVLARLGELVRNNKVAGESTHQCLKRLGRDAIATALRQG</sequence>
<reference evidence="9" key="1">
    <citation type="submission" date="2016-08" db="EMBL/GenBank/DDBJ databases">
        <authorList>
            <person name="Varghese N."/>
            <person name="Submissions Spin"/>
        </authorList>
    </citation>
    <scope>NUCLEOTIDE SEQUENCE [LARGE SCALE GENOMIC DNA]</scope>
    <source>
        <strain evidence="9">HAMBI 2971</strain>
    </source>
</reference>
<evidence type="ECO:0000256" key="1">
    <source>
        <dbReference type="ARBA" id="ARBA00022485"/>
    </source>
</evidence>
<gene>
    <name evidence="8" type="ORF">GA0061102_100590</name>
</gene>
<evidence type="ECO:0000256" key="4">
    <source>
        <dbReference type="ARBA" id="ARBA00023002"/>
    </source>
</evidence>
<dbReference type="Gene3D" id="3.90.480.10">
    <property type="entry name" value="Sulfite Reductase Hemoprotein,Domain 2"/>
    <property type="match status" value="1"/>
</dbReference>
<evidence type="ECO:0000256" key="2">
    <source>
        <dbReference type="ARBA" id="ARBA00022617"/>
    </source>
</evidence>
<evidence type="ECO:0000256" key="5">
    <source>
        <dbReference type="ARBA" id="ARBA00023004"/>
    </source>
</evidence>
<evidence type="ECO:0000313" key="8">
    <source>
        <dbReference type="EMBL" id="SCB17993.1"/>
    </source>
</evidence>
<feature type="domain" description="Nitrite/Sulfite reductase ferredoxin-like" evidence="7">
    <location>
        <begin position="48"/>
        <end position="112"/>
    </location>
</feature>
<dbReference type="GO" id="GO:0046872">
    <property type="term" value="F:metal ion binding"/>
    <property type="evidence" value="ECO:0007669"/>
    <property type="project" value="UniProtKB-KW"/>
</dbReference>
<evidence type="ECO:0000259" key="7">
    <source>
        <dbReference type="Pfam" id="PF03460"/>
    </source>
</evidence>
<dbReference type="Gene3D" id="3.30.413.10">
    <property type="entry name" value="Sulfite Reductase Hemoprotein, domain 1"/>
    <property type="match status" value="2"/>
</dbReference>
<dbReference type="Pfam" id="PF03460">
    <property type="entry name" value="NIR_SIR_ferr"/>
    <property type="match status" value="1"/>
</dbReference>
<dbReference type="InterPro" id="IPR005117">
    <property type="entry name" value="NiRdtase/SiRdtase_haem-b_fer"/>
</dbReference>
<keyword evidence="6" id="KW-0411">Iron-sulfur</keyword>
<dbReference type="EMBL" id="FMAH01000005">
    <property type="protein sequence ID" value="SCB17993.1"/>
    <property type="molecule type" value="Genomic_DNA"/>
</dbReference>
<dbReference type="PANTHER" id="PTHR32439">
    <property type="entry name" value="FERREDOXIN--NITRITE REDUCTASE, CHLOROPLASTIC"/>
    <property type="match status" value="1"/>
</dbReference>
<dbReference type="OrthoDB" id="7459360at2"/>
<dbReference type="Proteomes" id="UP000199435">
    <property type="component" value="Unassembled WGS sequence"/>
</dbReference>
<keyword evidence="2" id="KW-0349">Heme</keyword>
<keyword evidence="3" id="KW-0479">Metal-binding</keyword>
<name>A0A1C3UR85_9HYPH</name>
<dbReference type="AlphaFoldDB" id="A0A1C3UR85"/>
<dbReference type="STRING" id="411945.GA0061102_100590"/>
<dbReference type="RefSeq" id="WP_092845474.1">
    <property type="nucleotide sequence ID" value="NZ_FMAH01000005.1"/>
</dbReference>
<evidence type="ECO:0000256" key="6">
    <source>
        <dbReference type="ARBA" id="ARBA00023014"/>
    </source>
</evidence>
<dbReference type="SUPFAM" id="SSF55124">
    <property type="entry name" value="Nitrite/Sulfite reductase N-terminal domain-like"/>
    <property type="match status" value="2"/>
</dbReference>
<evidence type="ECO:0000256" key="3">
    <source>
        <dbReference type="ARBA" id="ARBA00022723"/>
    </source>
</evidence>
<keyword evidence="5" id="KW-0408">Iron</keyword>
<accession>A0A1C3UR85</accession>
<evidence type="ECO:0000313" key="9">
    <source>
        <dbReference type="Proteomes" id="UP000199435"/>
    </source>
</evidence>
<keyword evidence="1" id="KW-0004">4Fe-4S</keyword>
<proteinExistence type="predicted"/>
<keyword evidence="4" id="KW-0560">Oxidoreductase</keyword>
<dbReference type="InterPro" id="IPR051329">
    <property type="entry name" value="NIR_SIR_4Fe-4S"/>
</dbReference>
<dbReference type="GO" id="GO:0051539">
    <property type="term" value="F:4 iron, 4 sulfur cluster binding"/>
    <property type="evidence" value="ECO:0007669"/>
    <property type="project" value="UniProtKB-KW"/>
</dbReference>